<dbReference type="Proteomes" id="UP001049176">
    <property type="component" value="Chromosome 6"/>
</dbReference>
<protein>
    <submittedName>
        <fullName evidence="1">Uncharacterized protein</fullName>
    </submittedName>
</protein>
<dbReference type="AlphaFoldDB" id="A0A9P7RY15"/>
<proteinExistence type="predicted"/>
<reference evidence="1" key="1">
    <citation type="journal article" date="2021" name="Genome Biol. Evol.">
        <title>The assembled and annotated genome of the fairy-ring fungus Marasmius oreades.</title>
        <authorList>
            <person name="Hiltunen M."/>
            <person name="Ament-Velasquez S.L."/>
            <person name="Johannesson H."/>
        </authorList>
    </citation>
    <scope>NUCLEOTIDE SEQUENCE</scope>
    <source>
        <strain evidence="1">03SP1</strain>
    </source>
</reference>
<dbReference type="RefSeq" id="XP_043008023.1">
    <property type="nucleotide sequence ID" value="XM_043155552.1"/>
</dbReference>
<evidence type="ECO:0000313" key="1">
    <source>
        <dbReference type="EMBL" id="KAG7091553.1"/>
    </source>
</evidence>
<organism evidence="1 2">
    <name type="scientific">Marasmius oreades</name>
    <name type="common">fairy-ring Marasmius</name>
    <dbReference type="NCBI Taxonomy" id="181124"/>
    <lineage>
        <taxon>Eukaryota</taxon>
        <taxon>Fungi</taxon>
        <taxon>Dikarya</taxon>
        <taxon>Basidiomycota</taxon>
        <taxon>Agaricomycotina</taxon>
        <taxon>Agaricomycetes</taxon>
        <taxon>Agaricomycetidae</taxon>
        <taxon>Agaricales</taxon>
        <taxon>Marasmiineae</taxon>
        <taxon>Marasmiaceae</taxon>
        <taxon>Marasmius</taxon>
    </lineage>
</organism>
<sequence>MSSSHFFEGASNAHFSGNTTFTHANTVSINNYGNRSTSTESKLGSFSCWMDDDQWLTLGQRLRWIEMCDINLRQEVSLDRLHVLDKLKSTNPFRGRQGSAVKIQRRVQGAEIVQFDRQFTVISLEPENKEDLKKIWTVRPKARLKLIETLEIDTLSQVLEQYYGVALSRR</sequence>
<keyword evidence="2" id="KW-1185">Reference proteome</keyword>
<accession>A0A9P7RY15</accession>
<dbReference type="EMBL" id="CM032186">
    <property type="protein sequence ID" value="KAG7091553.1"/>
    <property type="molecule type" value="Genomic_DNA"/>
</dbReference>
<evidence type="ECO:0000313" key="2">
    <source>
        <dbReference type="Proteomes" id="UP001049176"/>
    </source>
</evidence>
<name>A0A9P7RY15_9AGAR</name>
<dbReference type="GeneID" id="66079658"/>
<gene>
    <name evidence="1" type="ORF">E1B28_010582</name>
</gene>
<dbReference type="KEGG" id="more:E1B28_010582"/>
<comment type="caution">
    <text evidence="1">The sequence shown here is derived from an EMBL/GenBank/DDBJ whole genome shotgun (WGS) entry which is preliminary data.</text>
</comment>